<evidence type="ECO:0000313" key="2">
    <source>
        <dbReference type="EMBL" id="MTS26048.1"/>
    </source>
</evidence>
<feature type="domain" description="Amidohydrolase-related" evidence="1">
    <location>
        <begin position="139"/>
        <end position="386"/>
    </location>
</feature>
<gene>
    <name evidence="2" type="ORF">GMD59_01965</name>
</gene>
<protein>
    <submittedName>
        <fullName evidence="2">Amidohydrolase family protein</fullName>
    </submittedName>
</protein>
<keyword evidence="2" id="KW-0378">Hydrolase</keyword>
<dbReference type="InterPro" id="IPR006680">
    <property type="entry name" value="Amidohydro-rel"/>
</dbReference>
<dbReference type="Proteomes" id="UP000472755">
    <property type="component" value="Unassembled WGS sequence"/>
</dbReference>
<dbReference type="AlphaFoldDB" id="A0A6L6LNU5"/>
<comment type="caution">
    <text evidence="2">The sequence shown here is derived from an EMBL/GenBank/DDBJ whole genome shotgun (WGS) entry which is preliminary data.</text>
</comment>
<dbReference type="Pfam" id="PF04909">
    <property type="entry name" value="Amidohydro_2"/>
    <property type="match status" value="1"/>
</dbReference>
<sequence>MWYNNLKPAAYVAARISCADALSRMGLRTLNHAKPQQARFCWGRFAAEIFDLPGGIPLQLFDAHMHYSDTHGPAFDAVRERHGVGACTLACIPQMGVCSTVPDALYYKAVHPEGTVYVMGGLERSAWFLHEGDAAALGEDLVAQAGALLAAGCDGIKLLEGKPDIRRNFPIPDFDTPAWEPFWRWAEEQRVPILWHVNDPEEFWDASRINPYAKSEGWFYGPETINNEEQYRQVFAVLACHPGLRLQLAHLFFFSAQLPRLSALLRRYPEVRVDLTPGIELYTNLAGDIPAARAFFEEFGTRILYGSDIGSRASIAQPPRPLDSSESAARVDVIRTFLETPENEPYTLLPDGRYLFRIAPTPMRGLGLSSEALEQVYGGNARMFLGRARPVDAAKAASLAHSFAAGVEALHARELFLAADAAPLRQKAVQLQALAE</sequence>
<dbReference type="GO" id="GO:0016787">
    <property type="term" value="F:hydrolase activity"/>
    <property type="evidence" value="ECO:0007669"/>
    <property type="project" value="UniProtKB-KW"/>
</dbReference>
<name>A0A6L6LNU5_9FIRM</name>
<evidence type="ECO:0000259" key="1">
    <source>
        <dbReference type="Pfam" id="PF04909"/>
    </source>
</evidence>
<accession>A0A6L6LNU5</accession>
<organism evidence="2 3">
    <name type="scientific">Ruthenibacterium lactatiformans</name>
    <dbReference type="NCBI Taxonomy" id="1550024"/>
    <lineage>
        <taxon>Bacteria</taxon>
        <taxon>Bacillati</taxon>
        <taxon>Bacillota</taxon>
        <taxon>Clostridia</taxon>
        <taxon>Eubacteriales</taxon>
        <taxon>Oscillospiraceae</taxon>
        <taxon>Ruthenibacterium</taxon>
    </lineage>
</organism>
<proteinExistence type="predicted"/>
<reference evidence="2 3" key="1">
    <citation type="journal article" date="2019" name="Nat. Med.">
        <title>A library of human gut bacterial isolates paired with longitudinal multiomics data enables mechanistic microbiome research.</title>
        <authorList>
            <person name="Poyet M."/>
            <person name="Groussin M."/>
            <person name="Gibbons S.M."/>
            <person name="Avila-Pacheco J."/>
            <person name="Jiang X."/>
            <person name="Kearney S.M."/>
            <person name="Perrotta A.R."/>
            <person name="Berdy B."/>
            <person name="Zhao S."/>
            <person name="Lieberman T.D."/>
            <person name="Swanson P.K."/>
            <person name="Smith M."/>
            <person name="Roesemann S."/>
            <person name="Alexander J.E."/>
            <person name="Rich S.A."/>
            <person name="Livny J."/>
            <person name="Vlamakis H."/>
            <person name="Clish C."/>
            <person name="Bullock K."/>
            <person name="Deik A."/>
            <person name="Scott J."/>
            <person name="Pierce K.A."/>
            <person name="Xavier R.J."/>
            <person name="Alm E.J."/>
        </authorList>
    </citation>
    <scope>NUCLEOTIDE SEQUENCE [LARGE SCALE GENOMIC DNA]</scope>
    <source>
        <strain evidence="2 3">BIOML-A4</strain>
    </source>
</reference>
<dbReference type="InterPro" id="IPR032466">
    <property type="entry name" value="Metal_Hydrolase"/>
</dbReference>
<dbReference type="SUPFAM" id="SSF51556">
    <property type="entry name" value="Metallo-dependent hydrolases"/>
    <property type="match status" value="1"/>
</dbReference>
<dbReference type="EMBL" id="WMZU01000002">
    <property type="protein sequence ID" value="MTS26048.1"/>
    <property type="molecule type" value="Genomic_DNA"/>
</dbReference>
<evidence type="ECO:0000313" key="3">
    <source>
        <dbReference type="Proteomes" id="UP000472755"/>
    </source>
</evidence>
<dbReference type="Gene3D" id="3.20.20.140">
    <property type="entry name" value="Metal-dependent hydrolases"/>
    <property type="match status" value="1"/>
</dbReference>